<evidence type="ECO:0000259" key="2">
    <source>
        <dbReference type="PROSITE" id="PS50238"/>
    </source>
</evidence>
<dbReference type="OrthoDB" id="79452at2759"/>
<dbReference type="Proteomes" id="UP000053660">
    <property type="component" value="Unassembled WGS sequence"/>
</dbReference>
<keyword evidence="1" id="KW-0343">GTPase activation</keyword>
<dbReference type="EMBL" id="KN611783">
    <property type="protein sequence ID" value="KHJ76409.1"/>
    <property type="molecule type" value="Genomic_DNA"/>
</dbReference>
<evidence type="ECO:0000313" key="3">
    <source>
        <dbReference type="EMBL" id="KHJ76409.1"/>
    </source>
</evidence>
<dbReference type="PANTHER" id="PTHR23176:SF129">
    <property type="entry name" value="RHO GTPASE ACTIVATING PROTEIN AT 16F, ISOFORM E-RELATED"/>
    <property type="match status" value="1"/>
</dbReference>
<proteinExistence type="predicted"/>
<dbReference type="Pfam" id="PF00620">
    <property type="entry name" value="RhoGAP"/>
    <property type="match status" value="1"/>
</dbReference>
<protein>
    <submittedName>
        <fullName evidence="3">RhoGAP domain protein</fullName>
    </submittedName>
</protein>
<feature type="non-terminal residue" evidence="3">
    <location>
        <position position="1"/>
    </location>
</feature>
<name>A0A0B1RUP6_OESDE</name>
<dbReference type="PROSITE" id="PS50238">
    <property type="entry name" value="RHOGAP"/>
    <property type="match status" value="1"/>
</dbReference>
<dbReference type="GO" id="GO:0007165">
    <property type="term" value="P:signal transduction"/>
    <property type="evidence" value="ECO:0007669"/>
    <property type="project" value="InterPro"/>
</dbReference>
<dbReference type="PANTHER" id="PTHR23176">
    <property type="entry name" value="RHO/RAC/CDC GTPASE-ACTIVATING PROTEIN"/>
    <property type="match status" value="1"/>
</dbReference>
<dbReference type="Gene3D" id="1.10.555.10">
    <property type="entry name" value="Rho GTPase activation protein"/>
    <property type="match status" value="1"/>
</dbReference>
<accession>A0A0B1RUP6</accession>
<feature type="domain" description="Rho-GAP" evidence="2">
    <location>
        <begin position="1"/>
        <end position="74"/>
    </location>
</feature>
<organism evidence="3 4">
    <name type="scientific">Oesophagostomum dentatum</name>
    <name type="common">Nodular worm</name>
    <dbReference type="NCBI Taxonomy" id="61180"/>
    <lineage>
        <taxon>Eukaryota</taxon>
        <taxon>Metazoa</taxon>
        <taxon>Ecdysozoa</taxon>
        <taxon>Nematoda</taxon>
        <taxon>Chromadorea</taxon>
        <taxon>Rhabditida</taxon>
        <taxon>Rhabditina</taxon>
        <taxon>Rhabditomorpha</taxon>
        <taxon>Strongyloidea</taxon>
        <taxon>Strongylidae</taxon>
        <taxon>Oesophagostomum</taxon>
    </lineage>
</organism>
<sequence>LVNEEDVHVLTGALKLFFRELAEPVFPLSLTKDYLNAIKLQNPKQRFKRFDDLLKMLPSENRETLKMLLRHLQR</sequence>
<dbReference type="GO" id="GO:0005096">
    <property type="term" value="F:GTPase activator activity"/>
    <property type="evidence" value="ECO:0007669"/>
    <property type="project" value="UniProtKB-KW"/>
</dbReference>
<evidence type="ECO:0000256" key="1">
    <source>
        <dbReference type="ARBA" id="ARBA00022468"/>
    </source>
</evidence>
<dbReference type="InterPro" id="IPR000198">
    <property type="entry name" value="RhoGAP_dom"/>
</dbReference>
<reference evidence="3 4" key="1">
    <citation type="submission" date="2014-03" db="EMBL/GenBank/DDBJ databases">
        <title>Draft genome of the hookworm Oesophagostomum dentatum.</title>
        <authorList>
            <person name="Mitreva M."/>
        </authorList>
    </citation>
    <scope>NUCLEOTIDE SEQUENCE [LARGE SCALE GENOMIC DNA]</scope>
    <source>
        <strain evidence="3 4">OD-Hann</strain>
    </source>
</reference>
<dbReference type="InterPro" id="IPR050729">
    <property type="entry name" value="Rho-GAP"/>
</dbReference>
<dbReference type="GO" id="GO:0005737">
    <property type="term" value="C:cytoplasm"/>
    <property type="evidence" value="ECO:0007669"/>
    <property type="project" value="TreeGrafter"/>
</dbReference>
<dbReference type="SUPFAM" id="SSF48350">
    <property type="entry name" value="GTPase activation domain, GAP"/>
    <property type="match status" value="1"/>
</dbReference>
<evidence type="ECO:0000313" key="4">
    <source>
        <dbReference type="Proteomes" id="UP000053660"/>
    </source>
</evidence>
<gene>
    <name evidence="3" type="ORF">OESDEN_23971</name>
</gene>
<keyword evidence="4" id="KW-1185">Reference proteome</keyword>
<dbReference type="AlphaFoldDB" id="A0A0B1RUP6"/>
<dbReference type="InterPro" id="IPR008936">
    <property type="entry name" value="Rho_GTPase_activation_prot"/>
</dbReference>